<dbReference type="STRING" id="1736674.APS56_02640"/>
<dbReference type="AlphaFoldDB" id="A0A0P0D611"/>
<dbReference type="InterPro" id="IPR009467">
    <property type="entry name" value="Glycolipid-bd_prot_put"/>
</dbReference>
<organism evidence="1 2">
    <name type="scientific">Pseudalgibacter alginicilyticus</name>
    <dbReference type="NCBI Taxonomy" id="1736674"/>
    <lineage>
        <taxon>Bacteria</taxon>
        <taxon>Pseudomonadati</taxon>
        <taxon>Bacteroidota</taxon>
        <taxon>Flavobacteriia</taxon>
        <taxon>Flavobacteriales</taxon>
        <taxon>Flavobacteriaceae</taxon>
        <taxon>Pseudalgibacter</taxon>
    </lineage>
</organism>
<accession>A0A0P0D611</accession>
<dbReference type="PATRIC" id="fig|1736674.3.peg.545"/>
<dbReference type="Pfam" id="PF06475">
    <property type="entry name" value="Glycolipid_bind"/>
    <property type="match status" value="1"/>
</dbReference>
<evidence type="ECO:0000313" key="1">
    <source>
        <dbReference type="EMBL" id="ALJ04115.1"/>
    </source>
</evidence>
<dbReference type="Proteomes" id="UP000057981">
    <property type="component" value="Chromosome"/>
</dbReference>
<dbReference type="OrthoDB" id="9814791at2"/>
<proteinExistence type="predicted"/>
<dbReference type="EMBL" id="CP012898">
    <property type="protein sequence ID" value="ALJ04115.1"/>
    <property type="molecule type" value="Genomic_DNA"/>
</dbReference>
<dbReference type="KEGG" id="ahz:APS56_02640"/>
<gene>
    <name evidence="1" type="ORF">APS56_02640</name>
</gene>
<name>A0A0P0D611_9FLAO</name>
<dbReference type="RefSeq" id="WP_054724516.1">
    <property type="nucleotide sequence ID" value="NZ_CP012898.1"/>
</dbReference>
<dbReference type="SUPFAM" id="SSF159275">
    <property type="entry name" value="PA1994-like"/>
    <property type="match status" value="1"/>
</dbReference>
<protein>
    <submittedName>
        <fullName evidence="1">Uncharacterized protein</fullName>
    </submittedName>
</protein>
<evidence type="ECO:0000313" key="2">
    <source>
        <dbReference type="Proteomes" id="UP000057981"/>
    </source>
</evidence>
<keyword evidence="2" id="KW-1185">Reference proteome</keyword>
<sequence>MQAQDKIIVWKSTYVNTTEFTTIIFKDSIEVKGHITGQGLGKLLNVNYQLDINKKWEIKSVNINFQSDSTFNISLTKNKDNHWVNEKGKILEQLDNCIDIDIALTPFTNTLPINRLGLAVGESKEIEVVYFELPTQNFSPAKQRYTNLGNGVYKYENLASGFTANLKVDSQGFVLDYPGIWHRVFSEHEATARQKEGFASSLISDNASDEIAGNNIYDWLIGSWNVEAVDYLENNEILKSQGEWHFAYVLEGRAVQDVWIAPKRSLRTPNLKQPRIRYGSSIRYFDAKSKKWSVYWFNPVSSTVSKLYGWKDKGNIVQEGTDEDGNIMRWTFQNITNKSFHWKGEISTDNGETFTLQAEFFGTRKY</sequence>
<reference evidence="1 2" key="1">
    <citation type="submission" date="2015-10" db="EMBL/GenBank/DDBJ databases">
        <authorList>
            <person name="Gilbert D.G."/>
        </authorList>
    </citation>
    <scope>NUCLEOTIDE SEQUENCE [LARGE SCALE GENOMIC DNA]</scope>
    <source>
        <strain evidence="2">HZ-22</strain>
    </source>
</reference>